<gene>
    <name evidence="1" type="ORF">Slati_1946400</name>
</gene>
<dbReference type="AlphaFoldDB" id="A0AAW2X7M3"/>
<reference evidence="1" key="1">
    <citation type="submission" date="2020-06" db="EMBL/GenBank/DDBJ databases">
        <authorList>
            <person name="Li T."/>
            <person name="Hu X."/>
            <person name="Zhang T."/>
            <person name="Song X."/>
            <person name="Zhang H."/>
            <person name="Dai N."/>
            <person name="Sheng W."/>
            <person name="Hou X."/>
            <person name="Wei L."/>
        </authorList>
    </citation>
    <scope>NUCLEOTIDE SEQUENCE</scope>
    <source>
        <strain evidence="1">KEN1</strain>
        <tissue evidence="1">Leaf</tissue>
    </source>
</reference>
<evidence type="ECO:0000313" key="1">
    <source>
        <dbReference type="EMBL" id="KAL0448185.1"/>
    </source>
</evidence>
<dbReference type="InterPro" id="IPR004252">
    <property type="entry name" value="Probable_transposase_24"/>
</dbReference>
<comment type="caution">
    <text evidence="1">The sequence shown here is derived from an EMBL/GenBank/DDBJ whole genome shotgun (WGS) entry which is preliminary data.</text>
</comment>
<dbReference type="Pfam" id="PF03004">
    <property type="entry name" value="Transposase_24"/>
    <property type="match status" value="1"/>
</dbReference>
<protein>
    <submittedName>
        <fullName evidence="1">Uncharacterized protein</fullName>
    </submittedName>
</protein>
<organism evidence="1">
    <name type="scientific">Sesamum latifolium</name>
    <dbReference type="NCBI Taxonomy" id="2727402"/>
    <lineage>
        <taxon>Eukaryota</taxon>
        <taxon>Viridiplantae</taxon>
        <taxon>Streptophyta</taxon>
        <taxon>Embryophyta</taxon>
        <taxon>Tracheophyta</taxon>
        <taxon>Spermatophyta</taxon>
        <taxon>Magnoliopsida</taxon>
        <taxon>eudicotyledons</taxon>
        <taxon>Gunneridae</taxon>
        <taxon>Pentapetalae</taxon>
        <taxon>asterids</taxon>
        <taxon>lamiids</taxon>
        <taxon>Lamiales</taxon>
        <taxon>Pedaliaceae</taxon>
        <taxon>Sesamum</taxon>
    </lineage>
</organism>
<dbReference type="EMBL" id="JACGWN010000006">
    <property type="protein sequence ID" value="KAL0448185.1"/>
    <property type="molecule type" value="Genomic_DNA"/>
</dbReference>
<reference evidence="1" key="2">
    <citation type="journal article" date="2024" name="Plant">
        <title>Genomic evolution and insights into agronomic trait innovations of Sesamum species.</title>
        <authorList>
            <person name="Miao H."/>
            <person name="Wang L."/>
            <person name="Qu L."/>
            <person name="Liu H."/>
            <person name="Sun Y."/>
            <person name="Le M."/>
            <person name="Wang Q."/>
            <person name="Wei S."/>
            <person name="Zheng Y."/>
            <person name="Lin W."/>
            <person name="Duan Y."/>
            <person name="Cao H."/>
            <person name="Xiong S."/>
            <person name="Wang X."/>
            <person name="Wei L."/>
            <person name="Li C."/>
            <person name="Ma Q."/>
            <person name="Ju M."/>
            <person name="Zhao R."/>
            <person name="Li G."/>
            <person name="Mu C."/>
            <person name="Tian Q."/>
            <person name="Mei H."/>
            <person name="Zhang T."/>
            <person name="Gao T."/>
            <person name="Zhang H."/>
        </authorList>
    </citation>
    <scope>NUCLEOTIDE SEQUENCE</scope>
    <source>
        <strain evidence="1">KEN1</strain>
    </source>
</reference>
<name>A0AAW2X7M3_9LAMI</name>
<sequence length="157" mass="17573">MFRVFHMWAKNYIQKTFSIARSSLVKPLWLANNVWLQLHVYWASADFQEESSKNKVNQAANPTASLTVYREGSSSVGMHKRKFEAELGQSPKQMELFAKCYKKKEDNGDVPKADAGLSTLVPDRGPRYPSLIRGFGGNDRATAVDGCSRGQEQGPCI</sequence>
<proteinExistence type="predicted"/>
<accession>A0AAW2X7M3</accession>